<keyword evidence="7" id="KW-1185">Reference proteome</keyword>
<protein>
    <submittedName>
        <fullName evidence="6">Aspartyl protease</fullName>
    </submittedName>
</protein>
<keyword evidence="1" id="KW-0808">Transferase</keyword>
<reference evidence="6" key="1">
    <citation type="submission" date="2013-12" db="EMBL/GenBank/DDBJ databases">
        <authorList>
            <person name="Omoto C.K."/>
            <person name="Sibley D."/>
            <person name="Venepally P."/>
            <person name="Hadjithomas M."/>
            <person name="Karamycheva S."/>
            <person name="Brunk B."/>
            <person name="Roos D."/>
            <person name="Caler E."/>
            <person name="Lorenzi H."/>
        </authorList>
    </citation>
    <scope>NUCLEOTIDE SEQUENCE</scope>
</reference>
<sequence length="389" mass="42985">MLSDGISHGSKLVETAGAINVSIKKPRTTKERYDTIKGTVNALERKYVDKAAKLKSRREASKARSQRSRVGAAVVEDDVTSDNQSDDSSNQLAEQSVNVGITEHAPTTTKHKLQPRLHMVHAFINNHKIGCFPDTGAERSVISAEVADKLNLVSTEQCVSLKGVSDTPLRARITEPVVVSVGGRSCSTSLVVVQPRVPTLLGVDVLVKTGLLEVDEAGMRLNIPALYTEVEPPKQVRKDVVSGVDETKSDEELLRGARQEVQTQAQHLSGDDFEQLWSVLQTYSDVFLRPRSGQVEYQARFEVEGRPHKARLRPLPPTAEAELKRQVESQLDKGVIRPSKSQWAACPFVIPKKTGDYRVVIDYRVLNSRMKDDAFPIPLLWHSLQKSAG</sequence>
<feature type="compositionally biased region" description="Low complexity" evidence="5">
    <location>
        <begin position="81"/>
        <end position="91"/>
    </location>
</feature>
<dbReference type="GeneID" id="22916795"/>
<dbReference type="Gene3D" id="2.40.70.10">
    <property type="entry name" value="Acid Proteases"/>
    <property type="match status" value="1"/>
</dbReference>
<dbReference type="PANTHER" id="PTHR37984">
    <property type="entry name" value="PROTEIN CBG26694"/>
    <property type="match status" value="1"/>
</dbReference>
<proteinExistence type="predicted"/>
<evidence type="ECO:0000313" key="6">
    <source>
        <dbReference type="EMBL" id="EZG42711.1"/>
    </source>
</evidence>
<dbReference type="GO" id="GO:0006508">
    <property type="term" value="P:proteolysis"/>
    <property type="evidence" value="ECO:0007669"/>
    <property type="project" value="UniProtKB-KW"/>
</dbReference>
<dbReference type="SUPFAM" id="SSF56672">
    <property type="entry name" value="DNA/RNA polymerases"/>
    <property type="match status" value="1"/>
</dbReference>
<dbReference type="eggNOG" id="ENOG502SYZE">
    <property type="taxonomic scope" value="Eukaryota"/>
</dbReference>
<dbReference type="GO" id="GO:0008233">
    <property type="term" value="F:peptidase activity"/>
    <property type="evidence" value="ECO:0007669"/>
    <property type="project" value="UniProtKB-KW"/>
</dbReference>
<keyword evidence="3" id="KW-0540">Nuclease</keyword>
<dbReference type="Proteomes" id="UP000019763">
    <property type="component" value="Unassembled WGS sequence"/>
</dbReference>
<organism evidence="6 7">
    <name type="scientific">Gregarina niphandrodes</name>
    <name type="common">Septate eugregarine</name>
    <dbReference type="NCBI Taxonomy" id="110365"/>
    <lineage>
        <taxon>Eukaryota</taxon>
        <taxon>Sar</taxon>
        <taxon>Alveolata</taxon>
        <taxon>Apicomplexa</taxon>
        <taxon>Conoidasida</taxon>
        <taxon>Gregarinasina</taxon>
        <taxon>Eugregarinorida</taxon>
        <taxon>Gregarinidae</taxon>
        <taxon>Gregarina</taxon>
    </lineage>
</organism>
<dbReference type="Pfam" id="PF13975">
    <property type="entry name" value="gag-asp_proteas"/>
    <property type="match status" value="1"/>
</dbReference>
<dbReference type="PANTHER" id="PTHR37984:SF5">
    <property type="entry name" value="PROTEIN NYNRIN-LIKE"/>
    <property type="match status" value="1"/>
</dbReference>
<comment type="caution">
    <text evidence="6">The sequence shown here is derived from an EMBL/GenBank/DDBJ whole genome shotgun (WGS) entry which is preliminary data.</text>
</comment>
<dbReference type="InterPro" id="IPR043502">
    <property type="entry name" value="DNA/RNA_pol_sf"/>
</dbReference>
<dbReference type="VEuPathDB" id="CryptoDB:GNI_235400"/>
<evidence type="ECO:0000256" key="1">
    <source>
        <dbReference type="ARBA" id="ARBA00022679"/>
    </source>
</evidence>
<evidence type="ECO:0000256" key="5">
    <source>
        <dbReference type="SAM" id="MobiDB-lite"/>
    </source>
</evidence>
<dbReference type="EMBL" id="AFNH02001887">
    <property type="protein sequence ID" value="EZG42711.1"/>
    <property type="molecule type" value="Genomic_DNA"/>
</dbReference>
<dbReference type="Gene3D" id="3.10.10.10">
    <property type="entry name" value="HIV Type 1 Reverse Transcriptase, subunit A, domain 1"/>
    <property type="match status" value="1"/>
</dbReference>
<name>A0A023AVD9_GRENI</name>
<dbReference type="AlphaFoldDB" id="A0A023AVD9"/>
<feature type="region of interest" description="Disordered" evidence="5">
    <location>
        <begin position="53"/>
        <end position="112"/>
    </location>
</feature>
<accession>A0A023AVD9</accession>
<dbReference type="SUPFAM" id="SSF50630">
    <property type="entry name" value="Acid proteases"/>
    <property type="match status" value="1"/>
</dbReference>
<gene>
    <name evidence="6" type="ORF">GNI_235400</name>
</gene>
<dbReference type="InterPro" id="IPR050951">
    <property type="entry name" value="Retrovirus_Pol_polyprotein"/>
</dbReference>
<keyword evidence="2" id="KW-0548">Nucleotidyltransferase</keyword>
<keyword evidence="6" id="KW-0645">Protease</keyword>
<feature type="compositionally biased region" description="Basic and acidic residues" evidence="5">
    <location>
        <begin position="53"/>
        <end position="62"/>
    </location>
</feature>
<keyword evidence="4" id="KW-0255">Endonuclease</keyword>
<evidence type="ECO:0000313" key="7">
    <source>
        <dbReference type="Proteomes" id="UP000019763"/>
    </source>
</evidence>
<evidence type="ECO:0000256" key="3">
    <source>
        <dbReference type="ARBA" id="ARBA00022722"/>
    </source>
</evidence>
<dbReference type="GO" id="GO:0016779">
    <property type="term" value="F:nucleotidyltransferase activity"/>
    <property type="evidence" value="ECO:0007669"/>
    <property type="project" value="UniProtKB-KW"/>
</dbReference>
<evidence type="ECO:0000256" key="4">
    <source>
        <dbReference type="ARBA" id="ARBA00022759"/>
    </source>
</evidence>
<dbReference type="OrthoDB" id="6429476at2759"/>
<dbReference type="RefSeq" id="XP_011134783.1">
    <property type="nucleotide sequence ID" value="XM_011136481.1"/>
</dbReference>
<dbReference type="InterPro" id="IPR021109">
    <property type="entry name" value="Peptidase_aspartic_dom_sf"/>
</dbReference>
<feature type="non-terminal residue" evidence="6">
    <location>
        <position position="389"/>
    </location>
</feature>
<dbReference type="GO" id="GO:0004519">
    <property type="term" value="F:endonuclease activity"/>
    <property type="evidence" value="ECO:0007669"/>
    <property type="project" value="UniProtKB-KW"/>
</dbReference>
<keyword evidence="4" id="KW-0378">Hydrolase</keyword>
<evidence type="ECO:0000256" key="2">
    <source>
        <dbReference type="ARBA" id="ARBA00022695"/>
    </source>
</evidence>